<evidence type="ECO:0000256" key="3">
    <source>
        <dbReference type="ARBA" id="ARBA00022692"/>
    </source>
</evidence>
<dbReference type="Pfam" id="PF25954">
    <property type="entry name" value="Beta-barrel_RND_2"/>
    <property type="match status" value="1"/>
</dbReference>
<protein>
    <submittedName>
        <fullName evidence="9">HlyD family secretion protein</fullName>
    </submittedName>
</protein>
<dbReference type="AlphaFoldDB" id="A0A2N0Z7U9"/>
<evidence type="ECO:0000313" key="10">
    <source>
        <dbReference type="Proteomes" id="UP000233375"/>
    </source>
</evidence>
<evidence type="ECO:0000256" key="1">
    <source>
        <dbReference type="ARBA" id="ARBA00004167"/>
    </source>
</evidence>
<proteinExistence type="inferred from homology"/>
<keyword evidence="10" id="KW-1185">Reference proteome</keyword>
<dbReference type="PANTHER" id="PTHR30386:SF26">
    <property type="entry name" value="TRANSPORT PROTEIN COMB"/>
    <property type="match status" value="1"/>
</dbReference>
<comment type="subcellular location">
    <subcellularLocation>
        <location evidence="1">Membrane</location>
        <topology evidence="1">Single-pass membrane protein</topology>
    </subcellularLocation>
</comment>
<dbReference type="GO" id="GO:0016020">
    <property type="term" value="C:membrane"/>
    <property type="evidence" value="ECO:0007669"/>
    <property type="project" value="UniProtKB-SubCell"/>
</dbReference>
<gene>
    <name evidence="9" type="ORF">CWS01_01695</name>
</gene>
<dbReference type="InterPro" id="IPR058792">
    <property type="entry name" value="Beta-barrel_RND_2"/>
</dbReference>
<dbReference type="InterPro" id="IPR050739">
    <property type="entry name" value="MFP"/>
</dbReference>
<reference evidence="9 10" key="1">
    <citation type="journal article" date="2003" name="Int. J. Syst. Evol. Microbiol.">
        <title>Bacillus nealsonii sp. nov., isolated from a spacecraft-assembly facility, whose spores are gamma-radiation resistant.</title>
        <authorList>
            <person name="Venkateswaran K."/>
            <person name="Kempf M."/>
            <person name="Chen F."/>
            <person name="Satomi M."/>
            <person name="Nicholson W."/>
            <person name="Kern R."/>
        </authorList>
    </citation>
    <scope>NUCLEOTIDE SEQUENCE [LARGE SCALE GENOMIC DNA]</scope>
    <source>
        <strain evidence="9 10">FO-92</strain>
    </source>
</reference>
<dbReference type="RefSeq" id="WP_101175306.1">
    <property type="nucleotide sequence ID" value="NZ_PISE01000003.1"/>
</dbReference>
<dbReference type="Gene3D" id="2.40.30.170">
    <property type="match status" value="1"/>
</dbReference>
<feature type="domain" description="CusB-like beta-barrel" evidence="7">
    <location>
        <begin position="124"/>
        <end position="215"/>
    </location>
</feature>
<keyword evidence="4 6" id="KW-1133">Transmembrane helix</keyword>
<feature type="transmembrane region" description="Helical" evidence="6">
    <location>
        <begin position="7"/>
        <end position="28"/>
    </location>
</feature>
<evidence type="ECO:0000256" key="5">
    <source>
        <dbReference type="ARBA" id="ARBA00023136"/>
    </source>
</evidence>
<dbReference type="Proteomes" id="UP000233375">
    <property type="component" value="Unassembled WGS sequence"/>
</dbReference>
<dbReference type="Pfam" id="PF25997">
    <property type="entry name" value="BSH_YhbJ"/>
    <property type="match status" value="1"/>
</dbReference>
<comment type="caution">
    <text evidence="9">The sequence shown here is derived from an EMBL/GenBank/DDBJ whole genome shotgun (WGS) entry which is preliminary data.</text>
</comment>
<organism evidence="9 10">
    <name type="scientific">Niallia nealsonii</name>
    <dbReference type="NCBI Taxonomy" id="115979"/>
    <lineage>
        <taxon>Bacteria</taxon>
        <taxon>Bacillati</taxon>
        <taxon>Bacillota</taxon>
        <taxon>Bacilli</taxon>
        <taxon>Bacillales</taxon>
        <taxon>Bacillaceae</taxon>
        <taxon>Niallia</taxon>
    </lineage>
</organism>
<dbReference type="EMBL" id="PISE01000003">
    <property type="protein sequence ID" value="PKG25582.1"/>
    <property type="molecule type" value="Genomic_DNA"/>
</dbReference>
<sequence>MNAKRMILINIILLIVLVGGGFTGYYFYDKSVSYISTDNAQIAGQQISIAAPASGKLTSWDGNVSDHFNKNDKIGTIKVTTETGTVDMHVAVPANSTIVQSSAVENSYVAAGTSLAKSYDMSNLWVTANVDETDLNDVKIGQDVDLYVDAYPDTTLTGKVDSLGLATSATFSLLPTSNSSGNYTKETQVIPVKISIDNYGGLDLVPGMNVTVRIHK</sequence>
<name>A0A2N0Z7U9_9BACI</name>
<keyword evidence="5 6" id="KW-0472">Membrane</keyword>
<dbReference type="InterPro" id="IPR058635">
    <property type="entry name" value="BSH_YhbJ"/>
</dbReference>
<dbReference type="PANTHER" id="PTHR30386">
    <property type="entry name" value="MEMBRANE FUSION SUBUNIT OF EMRAB-TOLC MULTIDRUG EFFLUX PUMP"/>
    <property type="match status" value="1"/>
</dbReference>
<evidence type="ECO:0000256" key="2">
    <source>
        <dbReference type="ARBA" id="ARBA00009477"/>
    </source>
</evidence>
<keyword evidence="3 6" id="KW-0812">Transmembrane</keyword>
<feature type="domain" description="YhbJ barrel-sandwich hybrid" evidence="8">
    <location>
        <begin position="47"/>
        <end position="120"/>
    </location>
</feature>
<evidence type="ECO:0000313" key="9">
    <source>
        <dbReference type="EMBL" id="PKG25582.1"/>
    </source>
</evidence>
<evidence type="ECO:0000259" key="7">
    <source>
        <dbReference type="Pfam" id="PF25954"/>
    </source>
</evidence>
<evidence type="ECO:0000256" key="6">
    <source>
        <dbReference type="SAM" id="Phobius"/>
    </source>
</evidence>
<dbReference type="OrthoDB" id="9811754at2"/>
<evidence type="ECO:0000259" key="8">
    <source>
        <dbReference type="Pfam" id="PF25997"/>
    </source>
</evidence>
<evidence type="ECO:0000256" key="4">
    <source>
        <dbReference type="ARBA" id="ARBA00022989"/>
    </source>
</evidence>
<comment type="similarity">
    <text evidence="2">Belongs to the membrane fusion protein (MFP) (TC 8.A.1) family.</text>
</comment>
<dbReference type="GO" id="GO:0055085">
    <property type="term" value="P:transmembrane transport"/>
    <property type="evidence" value="ECO:0007669"/>
    <property type="project" value="InterPro"/>
</dbReference>
<accession>A0A2N0Z7U9</accession>